<keyword evidence="8" id="KW-1185">Reference proteome</keyword>
<evidence type="ECO:0000256" key="4">
    <source>
        <dbReference type="ARBA" id="ARBA00022837"/>
    </source>
</evidence>
<keyword evidence="4" id="KW-0106">Calcium</keyword>
<dbReference type="PROSITE" id="PS00523">
    <property type="entry name" value="SULFATASE_1"/>
    <property type="match status" value="1"/>
</dbReference>
<evidence type="ECO:0000256" key="3">
    <source>
        <dbReference type="ARBA" id="ARBA00022801"/>
    </source>
</evidence>
<dbReference type="OrthoDB" id="9783154at2"/>
<dbReference type="Pfam" id="PF00884">
    <property type="entry name" value="Sulfatase"/>
    <property type="match status" value="1"/>
</dbReference>
<evidence type="ECO:0000256" key="5">
    <source>
        <dbReference type="SAM" id="SignalP"/>
    </source>
</evidence>
<sequence precursor="true">MNRIPLMAILCLALPPLLGLRSATQAEQPPNIVIVLADDLGYSDVGFNGCKDIPTPHIDSIAENGVRFTNGYVSFSVCGPSRAGLMTGRYQGRFGFRVNPSIDPTDPTIGLPQDEKNLAETLGTVGYTSGVLGKWHLGSHPTQHPLKRGFDEFYGFLSGGHDYFPEKLTLNDLSEVRQKWQWYRTKIMRNYTRETTDEYLTDELSNEAVAFVERHREKPFFLYLSYNAPHTPLQATEKYLDRFAGIANKKRKTYAAMVSAVDDGVGRLLQTLREQQLEQNTLVFFLSDNGGPETSNASNNGPLRDGKGSFYEGGVRVPFAVQWPGTLPQGIDYDSPVISLDIFATAVSLAGASTSPDRPLDGVNLIPFLTGKDPSSPHTAFFWNNVRHETFAMRSGDSKLVKEAKSELLEMYDLDKDLGEENDQASLYPEQQQALAQAFDEWKRQLLPAGFPGLDHVWWK</sequence>
<keyword evidence="5" id="KW-0732">Signal</keyword>
<accession>A0A5C5Z288</accession>
<reference evidence="7 8" key="1">
    <citation type="submission" date="2019-02" db="EMBL/GenBank/DDBJ databases">
        <title>Deep-cultivation of Planctomycetes and their phenomic and genomic characterization uncovers novel biology.</title>
        <authorList>
            <person name="Wiegand S."/>
            <person name="Jogler M."/>
            <person name="Boedeker C."/>
            <person name="Pinto D."/>
            <person name="Vollmers J."/>
            <person name="Rivas-Marin E."/>
            <person name="Kohn T."/>
            <person name="Peeters S.H."/>
            <person name="Heuer A."/>
            <person name="Rast P."/>
            <person name="Oberbeckmann S."/>
            <person name="Bunk B."/>
            <person name="Jeske O."/>
            <person name="Meyerdierks A."/>
            <person name="Storesund J.E."/>
            <person name="Kallscheuer N."/>
            <person name="Luecker S."/>
            <person name="Lage O.M."/>
            <person name="Pohl T."/>
            <person name="Merkel B.J."/>
            <person name="Hornburger P."/>
            <person name="Mueller R.-W."/>
            <person name="Bruemmer F."/>
            <person name="Labrenz M."/>
            <person name="Spormann A.M."/>
            <person name="Op Den Camp H."/>
            <person name="Overmann J."/>
            <person name="Amann R."/>
            <person name="Jetten M.S.M."/>
            <person name="Mascher T."/>
            <person name="Medema M.H."/>
            <person name="Devos D.P."/>
            <person name="Kaster A.-K."/>
            <person name="Ovreas L."/>
            <person name="Rohde M."/>
            <person name="Galperin M.Y."/>
            <person name="Jogler C."/>
        </authorList>
    </citation>
    <scope>NUCLEOTIDE SEQUENCE [LARGE SCALE GENOMIC DNA]</scope>
    <source>
        <strain evidence="7 8">CA13</strain>
    </source>
</reference>
<evidence type="ECO:0000256" key="2">
    <source>
        <dbReference type="ARBA" id="ARBA00022723"/>
    </source>
</evidence>
<feature type="signal peptide" evidence="5">
    <location>
        <begin position="1"/>
        <end position="26"/>
    </location>
</feature>
<keyword evidence="2" id="KW-0479">Metal-binding</keyword>
<evidence type="ECO:0000256" key="1">
    <source>
        <dbReference type="ARBA" id="ARBA00008779"/>
    </source>
</evidence>
<dbReference type="EC" id="3.1.6.1" evidence="7"/>
<dbReference type="CDD" id="cd16144">
    <property type="entry name" value="ARS_like"/>
    <property type="match status" value="1"/>
</dbReference>
<dbReference type="PANTHER" id="PTHR42693">
    <property type="entry name" value="ARYLSULFATASE FAMILY MEMBER"/>
    <property type="match status" value="1"/>
</dbReference>
<dbReference type="InterPro" id="IPR017850">
    <property type="entry name" value="Alkaline_phosphatase_core_sf"/>
</dbReference>
<dbReference type="InterPro" id="IPR050738">
    <property type="entry name" value="Sulfatase"/>
</dbReference>
<feature type="domain" description="Sulfatase N-terminal" evidence="6">
    <location>
        <begin position="30"/>
        <end position="352"/>
    </location>
</feature>
<dbReference type="Gene3D" id="3.30.1120.10">
    <property type="match status" value="1"/>
</dbReference>
<dbReference type="GO" id="GO:0004065">
    <property type="term" value="F:arylsulfatase activity"/>
    <property type="evidence" value="ECO:0007669"/>
    <property type="project" value="UniProtKB-EC"/>
</dbReference>
<comment type="similarity">
    <text evidence="1">Belongs to the sulfatase family.</text>
</comment>
<comment type="caution">
    <text evidence="7">The sequence shown here is derived from an EMBL/GenBank/DDBJ whole genome shotgun (WGS) entry which is preliminary data.</text>
</comment>
<organism evidence="7 8">
    <name type="scientific">Novipirellula herctigrandis</name>
    <dbReference type="NCBI Taxonomy" id="2527986"/>
    <lineage>
        <taxon>Bacteria</taxon>
        <taxon>Pseudomonadati</taxon>
        <taxon>Planctomycetota</taxon>
        <taxon>Planctomycetia</taxon>
        <taxon>Pirellulales</taxon>
        <taxon>Pirellulaceae</taxon>
        <taxon>Novipirellula</taxon>
    </lineage>
</organism>
<gene>
    <name evidence="7" type="primary">atsA_37</name>
    <name evidence="7" type="ORF">CA13_21690</name>
</gene>
<dbReference type="InterPro" id="IPR024607">
    <property type="entry name" value="Sulfatase_CS"/>
</dbReference>
<dbReference type="PANTHER" id="PTHR42693:SF33">
    <property type="entry name" value="ARYLSULFATASE"/>
    <property type="match status" value="1"/>
</dbReference>
<keyword evidence="3 7" id="KW-0378">Hydrolase</keyword>
<name>A0A5C5Z288_9BACT</name>
<evidence type="ECO:0000313" key="7">
    <source>
        <dbReference type="EMBL" id="TWT80723.1"/>
    </source>
</evidence>
<feature type="chain" id="PRO_5022710212" evidence="5">
    <location>
        <begin position="27"/>
        <end position="460"/>
    </location>
</feature>
<dbReference type="AlphaFoldDB" id="A0A5C5Z288"/>
<evidence type="ECO:0000313" key="8">
    <source>
        <dbReference type="Proteomes" id="UP000315010"/>
    </source>
</evidence>
<dbReference type="EMBL" id="SJPJ01000001">
    <property type="protein sequence ID" value="TWT80723.1"/>
    <property type="molecule type" value="Genomic_DNA"/>
</dbReference>
<protein>
    <submittedName>
        <fullName evidence="7">Arylsulfatase</fullName>
        <ecNumber evidence="7">3.1.6.1</ecNumber>
    </submittedName>
</protein>
<proteinExistence type="inferred from homology"/>
<dbReference type="RefSeq" id="WP_146395942.1">
    <property type="nucleotide sequence ID" value="NZ_SJPJ01000001.1"/>
</dbReference>
<evidence type="ECO:0000259" key="6">
    <source>
        <dbReference type="Pfam" id="PF00884"/>
    </source>
</evidence>
<dbReference type="InterPro" id="IPR000917">
    <property type="entry name" value="Sulfatase_N"/>
</dbReference>
<dbReference type="GO" id="GO:0046872">
    <property type="term" value="F:metal ion binding"/>
    <property type="evidence" value="ECO:0007669"/>
    <property type="project" value="UniProtKB-KW"/>
</dbReference>
<dbReference type="Proteomes" id="UP000315010">
    <property type="component" value="Unassembled WGS sequence"/>
</dbReference>
<dbReference type="Gene3D" id="3.40.720.10">
    <property type="entry name" value="Alkaline Phosphatase, subunit A"/>
    <property type="match status" value="1"/>
</dbReference>
<dbReference type="SUPFAM" id="SSF53649">
    <property type="entry name" value="Alkaline phosphatase-like"/>
    <property type="match status" value="1"/>
</dbReference>